<keyword evidence="1" id="KW-0175">Coiled coil</keyword>
<reference evidence="3" key="1">
    <citation type="submission" date="2010-03" db="EMBL/GenBank/DDBJ databases">
        <title>Annotation of Blastomyces dermatitidis strain ATCC 18188.</title>
        <authorList>
            <consortium name="The Broad Institute Genome Sequencing Platform"/>
            <consortium name="Broad Institute Genome Sequencing Center for Infectious Disease."/>
            <person name="Cuomo C."/>
            <person name="Klein B."/>
            <person name="Sullivan T."/>
            <person name="Heitman J."/>
            <person name="Young S."/>
            <person name="Zeng Q."/>
            <person name="Gargeya S."/>
            <person name="Alvarado L."/>
            <person name="Berlin A.M."/>
            <person name="Chapman S.B."/>
            <person name="Chen Z."/>
            <person name="Freedman E."/>
            <person name="Gellesch M."/>
            <person name="Goldberg J."/>
            <person name="Griggs A."/>
            <person name="Gujja S."/>
            <person name="Heilman E."/>
            <person name="Heiman D."/>
            <person name="Howarth C."/>
            <person name="Mehta T."/>
            <person name="Neiman D."/>
            <person name="Pearson M."/>
            <person name="Roberts A."/>
            <person name="Saif S."/>
            <person name="Shea T."/>
            <person name="Shenoy N."/>
            <person name="Sisk P."/>
            <person name="Stolte C."/>
            <person name="Sykes S."/>
            <person name="White J."/>
            <person name="Yandava C."/>
            <person name="Haas B."/>
            <person name="Nusbaum C."/>
            <person name="Birren B."/>
        </authorList>
    </citation>
    <scope>NUCLEOTIDE SEQUENCE [LARGE SCALE GENOMIC DNA]</scope>
    <source>
        <strain evidence="3">ATCC 18188</strain>
    </source>
</reference>
<feature type="coiled-coil region" evidence="1">
    <location>
        <begin position="113"/>
        <end position="167"/>
    </location>
</feature>
<dbReference type="HOGENOM" id="CLU_1189621_0_0_1"/>
<feature type="region of interest" description="Disordered" evidence="2">
    <location>
        <begin position="1"/>
        <end position="34"/>
    </location>
</feature>
<sequence length="238" mass="26636">MAGETPKRTRAAAAKAQEKETSQQNTPTKQPDKKTMCEHCVGWIFPRHLEAPCDKVEGSSKPCKNCNHDKKGCAIPPPELKEHVDKLVRTHDFYVTSSDDFKESVKGPMLEAAKDLAKQIKEARARRQEMESVTVAIKSPNTTISVAEKARIEMQKAMVDIEQAKLAVEQEKIAIKKSKLAVEQEKLAIEKSKLAVQHEILVAVNRHMEDQNRAIARLTDTTNQVNQNAFNIAVKTDN</sequence>
<dbReference type="AlphaFoldDB" id="F2T8R1"/>
<dbReference type="Proteomes" id="UP000007802">
    <property type="component" value="Unassembled WGS sequence"/>
</dbReference>
<dbReference type="EMBL" id="GG749416">
    <property type="protein sequence ID" value="EGE79624.2"/>
    <property type="molecule type" value="Genomic_DNA"/>
</dbReference>
<protein>
    <submittedName>
        <fullName evidence="3">Uncharacterized protein</fullName>
    </submittedName>
</protein>
<evidence type="ECO:0000256" key="1">
    <source>
        <dbReference type="SAM" id="Coils"/>
    </source>
</evidence>
<name>F2T8R1_AJEDA</name>
<evidence type="ECO:0000313" key="3">
    <source>
        <dbReference type="EMBL" id="EGE79624.2"/>
    </source>
</evidence>
<proteinExistence type="predicted"/>
<gene>
    <name evidence="3" type="ORF">BDDG_02565</name>
</gene>
<organism evidence="3">
    <name type="scientific">Ajellomyces dermatitidis (strain ATCC 18188 / CBS 674.68)</name>
    <name type="common">Blastomyces dermatitidis</name>
    <dbReference type="NCBI Taxonomy" id="653446"/>
    <lineage>
        <taxon>Eukaryota</taxon>
        <taxon>Fungi</taxon>
        <taxon>Dikarya</taxon>
        <taxon>Ascomycota</taxon>
        <taxon>Pezizomycotina</taxon>
        <taxon>Eurotiomycetes</taxon>
        <taxon>Eurotiomycetidae</taxon>
        <taxon>Onygenales</taxon>
        <taxon>Ajellomycetaceae</taxon>
        <taxon>Blastomyces</taxon>
    </lineage>
</organism>
<evidence type="ECO:0000256" key="2">
    <source>
        <dbReference type="SAM" id="MobiDB-lite"/>
    </source>
</evidence>
<dbReference type="OrthoDB" id="3066195at2759"/>
<accession>F2T8R1</accession>